<dbReference type="AlphaFoldDB" id="A0A7S4CD50"/>
<gene>
    <name evidence="2" type="ORF">EGYM00163_LOCUS5097</name>
</gene>
<proteinExistence type="predicted"/>
<accession>A0A7S4CD50</accession>
<dbReference type="EMBL" id="HBJA01015939">
    <property type="protein sequence ID" value="CAE0793979.1"/>
    <property type="molecule type" value="Transcribed_RNA"/>
</dbReference>
<organism evidence="2">
    <name type="scientific">Eutreptiella gymnastica</name>
    <dbReference type="NCBI Taxonomy" id="73025"/>
    <lineage>
        <taxon>Eukaryota</taxon>
        <taxon>Discoba</taxon>
        <taxon>Euglenozoa</taxon>
        <taxon>Euglenida</taxon>
        <taxon>Spirocuta</taxon>
        <taxon>Euglenophyceae</taxon>
        <taxon>Eutreptiales</taxon>
        <taxon>Eutreptiaceae</taxon>
        <taxon>Eutreptiella</taxon>
    </lineage>
</organism>
<name>A0A7S4CD50_9EUGL</name>
<reference evidence="2" key="1">
    <citation type="submission" date="2021-01" db="EMBL/GenBank/DDBJ databases">
        <authorList>
            <person name="Corre E."/>
            <person name="Pelletier E."/>
            <person name="Niang G."/>
            <person name="Scheremetjew M."/>
            <person name="Finn R."/>
            <person name="Kale V."/>
            <person name="Holt S."/>
            <person name="Cochrane G."/>
            <person name="Meng A."/>
            <person name="Brown T."/>
            <person name="Cohen L."/>
        </authorList>
    </citation>
    <scope>NUCLEOTIDE SEQUENCE</scope>
    <source>
        <strain evidence="2">CCMP1594</strain>
    </source>
</reference>
<feature type="compositionally biased region" description="Polar residues" evidence="1">
    <location>
        <begin position="18"/>
        <end position="32"/>
    </location>
</feature>
<feature type="compositionally biased region" description="Polar residues" evidence="1">
    <location>
        <begin position="1"/>
        <end position="10"/>
    </location>
</feature>
<feature type="region of interest" description="Disordered" evidence="1">
    <location>
        <begin position="1"/>
        <end position="82"/>
    </location>
</feature>
<protein>
    <submittedName>
        <fullName evidence="2">Uncharacterized protein</fullName>
    </submittedName>
</protein>
<evidence type="ECO:0000313" key="2">
    <source>
        <dbReference type="EMBL" id="CAE0793979.1"/>
    </source>
</evidence>
<sequence>MLPRQTSPTDAQGPPANPSQVHAQCAQASSLPEGSPPVHVCTRAPRRPPQQIHRQHVDHPTVDADEEKPDARSPAGVSHAHSAGKWLVTKWSVVQRDCL</sequence>
<evidence type="ECO:0000256" key="1">
    <source>
        <dbReference type="SAM" id="MobiDB-lite"/>
    </source>
</evidence>